<protein>
    <submittedName>
        <fullName evidence="1">Uncharacterized protein</fullName>
    </submittedName>
</protein>
<keyword evidence="2" id="KW-1185">Reference proteome</keyword>
<dbReference type="EMBL" id="BGZK01001610">
    <property type="protein sequence ID" value="GBP83222.1"/>
    <property type="molecule type" value="Genomic_DNA"/>
</dbReference>
<gene>
    <name evidence="1" type="ORF">EVAR_64730_1</name>
</gene>
<sequence>MESLLWFKSDTTGMSENSGSLFPSPLPHFPSIGCLIPTQEAGNASATPMRLRVVSGGDDRLLSTYVRSPFIFKGRTSVRLLDYGCNGDFGTAA</sequence>
<proteinExistence type="predicted"/>
<organism evidence="1 2">
    <name type="scientific">Eumeta variegata</name>
    <name type="common">Bagworm moth</name>
    <name type="synonym">Eumeta japonica</name>
    <dbReference type="NCBI Taxonomy" id="151549"/>
    <lineage>
        <taxon>Eukaryota</taxon>
        <taxon>Metazoa</taxon>
        <taxon>Ecdysozoa</taxon>
        <taxon>Arthropoda</taxon>
        <taxon>Hexapoda</taxon>
        <taxon>Insecta</taxon>
        <taxon>Pterygota</taxon>
        <taxon>Neoptera</taxon>
        <taxon>Endopterygota</taxon>
        <taxon>Lepidoptera</taxon>
        <taxon>Glossata</taxon>
        <taxon>Ditrysia</taxon>
        <taxon>Tineoidea</taxon>
        <taxon>Psychidae</taxon>
        <taxon>Oiketicinae</taxon>
        <taxon>Eumeta</taxon>
    </lineage>
</organism>
<evidence type="ECO:0000313" key="2">
    <source>
        <dbReference type="Proteomes" id="UP000299102"/>
    </source>
</evidence>
<comment type="caution">
    <text evidence="1">The sequence shown here is derived from an EMBL/GenBank/DDBJ whole genome shotgun (WGS) entry which is preliminary data.</text>
</comment>
<name>A0A4C1Z7C9_EUMVA</name>
<dbReference type="Proteomes" id="UP000299102">
    <property type="component" value="Unassembled WGS sequence"/>
</dbReference>
<evidence type="ECO:0000313" key="1">
    <source>
        <dbReference type="EMBL" id="GBP83222.1"/>
    </source>
</evidence>
<dbReference type="AlphaFoldDB" id="A0A4C1Z7C9"/>
<reference evidence="1 2" key="1">
    <citation type="journal article" date="2019" name="Commun. Biol.">
        <title>The bagworm genome reveals a unique fibroin gene that provides high tensile strength.</title>
        <authorList>
            <person name="Kono N."/>
            <person name="Nakamura H."/>
            <person name="Ohtoshi R."/>
            <person name="Tomita M."/>
            <person name="Numata K."/>
            <person name="Arakawa K."/>
        </authorList>
    </citation>
    <scope>NUCLEOTIDE SEQUENCE [LARGE SCALE GENOMIC DNA]</scope>
</reference>
<accession>A0A4C1Z7C9</accession>